<sequence>MNSDRKVEIPNNLAKCGIVDHMKINVKPINIEVQPLKGNEITGLTIQWGVYDPTSIGINEYELVIYQERLVVLRMHVEQRFQRVSGLKAATSYWIEIIPLGKRGQVGLSGFSCATTEANLTNDKLRGFLTAIPKANGLNIRGWIPDSEIKHYMLSFVTSVEATEYRTVPAKSQNYELRGLKPCSFYYIELEAIKLSGEKMWKMKTCGTPKPATSNAVTNLRVENTLPHFSQKVTWQMPSEIPQGCLYSFSMRYEPQYQAIQNAINVAHGGPHLMLNLRPETQYTYYVRFHLEGSQQTARVVKATKGTLKKWPVPQKIAVTPMSNGLQVHWDRITTLDLGEEEYFEILLNGIVATPVKLGDYNSTINGLTPCHQYTVSLVWPHSSGASMRAEAIGTPWPSPLKPVKGVQVTAHGETGHILQWKRPKGLNQRCREKYTIRMGPIGGEKQDIDVENEQSKTFENLTPDTDYTYEVRAKYDDMPPGPFSKTVISKVGS</sequence>
<evidence type="ECO:0000313" key="3">
    <source>
        <dbReference type="Proteomes" id="UP000286415"/>
    </source>
</evidence>
<evidence type="ECO:0000313" key="2">
    <source>
        <dbReference type="EMBL" id="KAG5447030.1"/>
    </source>
</evidence>
<dbReference type="SMART" id="SM00060">
    <property type="entry name" value="FN3"/>
    <property type="match status" value="3"/>
</dbReference>
<dbReference type="PANTHER" id="PTHR46708">
    <property type="entry name" value="TENASCIN"/>
    <property type="match status" value="1"/>
</dbReference>
<keyword evidence="2" id="KW-0176">Collagen</keyword>
<dbReference type="SUPFAM" id="SSF49265">
    <property type="entry name" value="Fibronectin type III"/>
    <property type="match status" value="2"/>
</dbReference>
<evidence type="ECO:0000256" key="1">
    <source>
        <dbReference type="ARBA" id="ARBA00022737"/>
    </source>
</evidence>
<reference evidence="2 3" key="1">
    <citation type="journal article" date="2018" name="Biotechnol. Adv.">
        <title>Improved genomic resources and new bioinformatic workflow for the carcinogenic parasite Clonorchis sinensis: Biotechnological implications.</title>
        <authorList>
            <person name="Wang D."/>
            <person name="Korhonen P.K."/>
            <person name="Gasser R.B."/>
            <person name="Young N.D."/>
        </authorList>
    </citation>
    <scope>NUCLEOTIDE SEQUENCE [LARGE SCALE GENOMIC DNA]</scope>
    <source>
        <strain evidence="2">Cs-k2</strain>
    </source>
</reference>
<dbReference type="InParanoid" id="A0A419PDG0"/>
<dbReference type="Gene3D" id="2.60.40.10">
    <property type="entry name" value="Immunoglobulins"/>
    <property type="match status" value="1"/>
</dbReference>
<dbReference type="PROSITE" id="PS50853">
    <property type="entry name" value="FN3"/>
    <property type="match status" value="1"/>
</dbReference>
<organism evidence="2 3">
    <name type="scientific">Clonorchis sinensis</name>
    <name type="common">Chinese liver fluke</name>
    <dbReference type="NCBI Taxonomy" id="79923"/>
    <lineage>
        <taxon>Eukaryota</taxon>
        <taxon>Metazoa</taxon>
        <taxon>Spiralia</taxon>
        <taxon>Lophotrochozoa</taxon>
        <taxon>Platyhelminthes</taxon>
        <taxon>Trematoda</taxon>
        <taxon>Digenea</taxon>
        <taxon>Opisthorchiida</taxon>
        <taxon>Opisthorchiata</taxon>
        <taxon>Opisthorchiidae</taxon>
        <taxon>Clonorchis</taxon>
    </lineage>
</organism>
<dbReference type="AlphaFoldDB" id="A0A419PDG0"/>
<dbReference type="OrthoDB" id="261433at2759"/>
<comment type="caution">
    <text evidence="2">The sequence shown here is derived from an EMBL/GenBank/DDBJ whole genome shotgun (WGS) entry which is preliminary data.</text>
</comment>
<dbReference type="InterPro" id="IPR050991">
    <property type="entry name" value="ECM_Regulatory_Proteins"/>
</dbReference>
<proteinExistence type="predicted"/>
<dbReference type="Pfam" id="PF00041">
    <property type="entry name" value="fn3"/>
    <property type="match status" value="1"/>
</dbReference>
<name>A0A419PDG0_CLOSI</name>
<dbReference type="InterPro" id="IPR036116">
    <property type="entry name" value="FN3_sf"/>
</dbReference>
<gene>
    <name evidence="2" type="ORF">CSKR_108879</name>
</gene>
<dbReference type="PANTHER" id="PTHR46708:SF2">
    <property type="entry name" value="FIBRONECTIN TYPE-III DOMAIN-CONTAINING PROTEIN"/>
    <property type="match status" value="1"/>
</dbReference>
<dbReference type="CDD" id="cd00063">
    <property type="entry name" value="FN3"/>
    <property type="match status" value="1"/>
</dbReference>
<dbReference type="InterPro" id="IPR013783">
    <property type="entry name" value="Ig-like_fold"/>
</dbReference>
<dbReference type="Proteomes" id="UP000286415">
    <property type="component" value="Unassembled WGS sequence"/>
</dbReference>
<dbReference type="InterPro" id="IPR003961">
    <property type="entry name" value="FN3_dom"/>
</dbReference>
<dbReference type="GO" id="GO:0005581">
    <property type="term" value="C:collagen trimer"/>
    <property type="evidence" value="ECO:0007669"/>
    <property type="project" value="UniProtKB-KW"/>
</dbReference>
<keyword evidence="3" id="KW-1185">Reference proteome</keyword>
<dbReference type="EMBL" id="NIRI02000042">
    <property type="protein sequence ID" value="KAG5447030.1"/>
    <property type="molecule type" value="Genomic_DNA"/>
</dbReference>
<reference evidence="2 3" key="2">
    <citation type="journal article" date="2021" name="Genomics">
        <title>High-quality reference genome for Clonorchis sinensis.</title>
        <authorList>
            <person name="Young N.D."/>
            <person name="Stroehlein A.J."/>
            <person name="Kinkar L."/>
            <person name="Wang T."/>
            <person name="Sohn W.M."/>
            <person name="Chang B.C.H."/>
            <person name="Kaur P."/>
            <person name="Weisz D."/>
            <person name="Dudchenko O."/>
            <person name="Aiden E.L."/>
            <person name="Korhonen P.K."/>
            <person name="Gasser R.B."/>
        </authorList>
    </citation>
    <scope>NUCLEOTIDE SEQUENCE [LARGE SCALE GENOMIC DNA]</scope>
    <source>
        <strain evidence="2">Cs-k2</strain>
    </source>
</reference>
<keyword evidence="1" id="KW-0677">Repeat</keyword>
<dbReference type="STRING" id="79923.A0A419PDG0"/>
<protein>
    <submittedName>
        <fullName evidence="2">Collagen alpha-1(XII) chain</fullName>
    </submittedName>
</protein>
<accession>A0A419PDG0</accession>